<evidence type="ECO:0000313" key="6">
    <source>
        <dbReference type="Proteomes" id="UP000242188"/>
    </source>
</evidence>
<feature type="compositionally biased region" description="Basic and acidic residues" evidence="4">
    <location>
        <begin position="869"/>
        <end position="892"/>
    </location>
</feature>
<organism evidence="5 6">
    <name type="scientific">Mizuhopecten yessoensis</name>
    <name type="common">Japanese scallop</name>
    <name type="synonym">Patinopecten yessoensis</name>
    <dbReference type="NCBI Taxonomy" id="6573"/>
    <lineage>
        <taxon>Eukaryota</taxon>
        <taxon>Metazoa</taxon>
        <taxon>Spiralia</taxon>
        <taxon>Lophotrochozoa</taxon>
        <taxon>Mollusca</taxon>
        <taxon>Bivalvia</taxon>
        <taxon>Autobranchia</taxon>
        <taxon>Pteriomorphia</taxon>
        <taxon>Pectinida</taxon>
        <taxon>Pectinoidea</taxon>
        <taxon>Pectinidae</taxon>
        <taxon>Mizuhopecten</taxon>
    </lineage>
</organism>
<feature type="compositionally biased region" description="Low complexity" evidence="4">
    <location>
        <begin position="598"/>
        <end position="619"/>
    </location>
</feature>
<feature type="compositionally biased region" description="Basic and acidic residues" evidence="4">
    <location>
        <begin position="812"/>
        <end position="824"/>
    </location>
</feature>
<accession>A0A210PQK2</accession>
<proteinExistence type="predicted"/>
<dbReference type="SUPFAM" id="SSF48403">
    <property type="entry name" value="Ankyrin repeat"/>
    <property type="match status" value="1"/>
</dbReference>
<keyword evidence="1" id="KW-0677">Repeat</keyword>
<feature type="compositionally biased region" description="Basic residues" evidence="4">
    <location>
        <begin position="1064"/>
        <end position="1080"/>
    </location>
</feature>
<evidence type="ECO:0000256" key="2">
    <source>
        <dbReference type="ARBA" id="ARBA00023043"/>
    </source>
</evidence>
<name>A0A210PQK2_MIZYE</name>
<feature type="compositionally biased region" description="Basic and acidic residues" evidence="4">
    <location>
        <begin position="644"/>
        <end position="661"/>
    </location>
</feature>
<dbReference type="OrthoDB" id="539213at2759"/>
<feature type="compositionally biased region" description="Basic and acidic residues" evidence="4">
    <location>
        <begin position="939"/>
        <end position="1000"/>
    </location>
</feature>
<dbReference type="InterPro" id="IPR002110">
    <property type="entry name" value="Ankyrin_rpt"/>
</dbReference>
<sequence length="1087" mass="122676">MAVKRKDFQKAAAFLHEFLLKLNEDSECAELRDTLNLALLQLQKYYRLLQNRIHEKNAQATSTSLSLTARGLSPMTPFVDAPDKFQWRWMNLDSLRSLTGISNEESINFTRLPPIIQAVKEGNFEMCVELIQNDISCIEEQDGIGRTALIYAVHFDVFDILKCLLESGVEVNATAHDGSTALHQACHDANHKALSMLLQYGGDFTMQDTQGRAPIHWAVTTKSTECLKYLIGHNADVNSRDKDGLSPCMWACRLDHIKHFELLSSSSNFNVDDADGIERDNNGRTWMHWSIRRSEPLECLQTLLTQETAAIRDEDGKTVLLLAAEMGSLLACKIIVEIGGNDCIYDRDNQERTALHLASVGGHGDIVNYLLDHGADLSAIDKFSANAWDYAKNRQLHYVQLIIMSHQRQRLQSNPTSPIPNGLGFSLMSTNGFMGTLGSMNGDHNGNEYEHMINTGGSFDSMPITPPHPPKRPRTERRGIRTPMRRSTSLVSAPEREPSFVQSPEDRYTSSAGGELNRRKERLDVSVNTRNTPDILPVHGDDVPMVTDDNHEDEIDDVSAGGMDVSDIDDDDEEGPPQTSRLPRRQEQIQPRPPPRQQPQQQQQQQQPQPQQQQQQQRPSKPLYAQPLEPQYNRKSNQGFPQDGNRDYRDPQENRDYREAQRQQQQPPSPPKFPLSSNTRVISPHFNQSMNPSESFPPSRPRPAPRQPQPLRNTPPRPPPPRPTPSPARPSSGARDQLQSPPTTDQMRPTPPPTQDPNRPNSSGSRQPGVGVVEGRRIPPPMLTPLENAPVPPSVTKMEKREKKKKRKRKEREREKDKEREADLKSPPMDLEPPRGYAAPLHPPPSATVRQQRAQSGVPAPRFSKQPPQRHESRYVDENMDDDHSKEEESSSKDPPVVNGYAVPMREGPARSARPGQSRLQPMESEEYEDDPDHEDEPSDNRDHSDHRDHGDHQDHSDQRDHSDHNDQRDHRDYRDHREQGGHHDYRDEDDHGDVNRQEVIDEEEDAGPLIPPPQGFRGGNSRPSRPLVSQSIPQDSRSSRMIPTSAKPPLPIGGRSRDSSLSSRRHKSPSPSRRSRPHSGRSSSSS</sequence>
<dbReference type="InterPro" id="IPR036770">
    <property type="entry name" value="Ankyrin_rpt-contain_sf"/>
</dbReference>
<dbReference type="STRING" id="6573.A0A210PQK2"/>
<dbReference type="Proteomes" id="UP000242188">
    <property type="component" value="Unassembled WGS sequence"/>
</dbReference>
<dbReference type="EMBL" id="NEDP02005554">
    <property type="protein sequence ID" value="OWF38785.1"/>
    <property type="molecule type" value="Genomic_DNA"/>
</dbReference>
<keyword evidence="6" id="KW-1185">Reference proteome</keyword>
<dbReference type="SMART" id="SM00248">
    <property type="entry name" value="ANK"/>
    <property type="match status" value="8"/>
</dbReference>
<evidence type="ECO:0000313" key="5">
    <source>
        <dbReference type="EMBL" id="OWF38785.1"/>
    </source>
</evidence>
<feature type="region of interest" description="Disordered" evidence="4">
    <location>
        <begin position="459"/>
        <end position="1087"/>
    </location>
</feature>
<evidence type="ECO:0000256" key="1">
    <source>
        <dbReference type="ARBA" id="ARBA00022737"/>
    </source>
</evidence>
<comment type="caution">
    <text evidence="5">The sequence shown here is derived from an EMBL/GenBank/DDBJ whole genome shotgun (WGS) entry which is preliminary data.</text>
</comment>
<dbReference type="PROSITE" id="PS50297">
    <property type="entry name" value="ANK_REP_REGION"/>
    <property type="match status" value="3"/>
</dbReference>
<feature type="repeat" description="ANK" evidence="3">
    <location>
        <begin position="144"/>
        <end position="176"/>
    </location>
</feature>
<feature type="repeat" description="ANK" evidence="3">
    <location>
        <begin position="210"/>
        <end position="242"/>
    </location>
</feature>
<dbReference type="AlphaFoldDB" id="A0A210PQK2"/>
<dbReference type="Pfam" id="PF12796">
    <property type="entry name" value="Ank_2"/>
    <property type="match status" value="2"/>
</dbReference>
<dbReference type="PANTHER" id="PTHR24173">
    <property type="entry name" value="ANKYRIN REPEAT CONTAINING"/>
    <property type="match status" value="1"/>
</dbReference>
<dbReference type="PANTHER" id="PTHR24173:SF74">
    <property type="entry name" value="ANKYRIN REPEAT DOMAIN-CONTAINING PROTEIN 16"/>
    <property type="match status" value="1"/>
</dbReference>
<feature type="compositionally biased region" description="Pro residues" evidence="4">
    <location>
        <begin position="698"/>
        <end position="728"/>
    </location>
</feature>
<dbReference type="PROSITE" id="PS50088">
    <property type="entry name" value="ANK_REPEAT"/>
    <property type="match status" value="4"/>
</dbReference>
<gene>
    <name evidence="5" type="ORF">KP79_PYT16669</name>
</gene>
<protein>
    <submittedName>
        <fullName evidence="5">Inversin</fullName>
    </submittedName>
</protein>
<evidence type="ECO:0000256" key="4">
    <source>
        <dbReference type="SAM" id="MobiDB-lite"/>
    </source>
</evidence>
<feature type="compositionally biased region" description="Acidic residues" evidence="4">
    <location>
        <begin position="566"/>
        <end position="575"/>
    </location>
</feature>
<feature type="compositionally biased region" description="Basic and acidic residues" evidence="4">
    <location>
        <begin position="494"/>
        <end position="508"/>
    </location>
</feature>
<feature type="repeat" description="ANK" evidence="3">
    <location>
        <begin position="350"/>
        <end position="382"/>
    </location>
</feature>
<feature type="repeat" description="ANK" evidence="3">
    <location>
        <begin position="177"/>
        <end position="209"/>
    </location>
</feature>
<reference evidence="5 6" key="1">
    <citation type="journal article" date="2017" name="Nat. Ecol. Evol.">
        <title>Scallop genome provides insights into evolution of bilaterian karyotype and development.</title>
        <authorList>
            <person name="Wang S."/>
            <person name="Zhang J."/>
            <person name="Jiao W."/>
            <person name="Li J."/>
            <person name="Xun X."/>
            <person name="Sun Y."/>
            <person name="Guo X."/>
            <person name="Huan P."/>
            <person name="Dong B."/>
            <person name="Zhang L."/>
            <person name="Hu X."/>
            <person name="Sun X."/>
            <person name="Wang J."/>
            <person name="Zhao C."/>
            <person name="Wang Y."/>
            <person name="Wang D."/>
            <person name="Huang X."/>
            <person name="Wang R."/>
            <person name="Lv J."/>
            <person name="Li Y."/>
            <person name="Zhang Z."/>
            <person name="Liu B."/>
            <person name="Lu W."/>
            <person name="Hui Y."/>
            <person name="Liang J."/>
            <person name="Zhou Z."/>
            <person name="Hou R."/>
            <person name="Li X."/>
            <person name="Liu Y."/>
            <person name="Li H."/>
            <person name="Ning X."/>
            <person name="Lin Y."/>
            <person name="Zhao L."/>
            <person name="Xing Q."/>
            <person name="Dou J."/>
            <person name="Li Y."/>
            <person name="Mao J."/>
            <person name="Guo H."/>
            <person name="Dou H."/>
            <person name="Li T."/>
            <person name="Mu C."/>
            <person name="Jiang W."/>
            <person name="Fu Q."/>
            <person name="Fu X."/>
            <person name="Miao Y."/>
            <person name="Liu J."/>
            <person name="Yu Q."/>
            <person name="Li R."/>
            <person name="Liao H."/>
            <person name="Li X."/>
            <person name="Kong Y."/>
            <person name="Jiang Z."/>
            <person name="Chourrout D."/>
            <person name="Li R."/>
            <person name="Bao Z."/>
        </authorList>
    </citation>
    <scope>NUCLEOTIDE SEQUENCE [LARGE SCALE GENOMIC DNA]</scope>
    <source>
        <strain evidence="5 6">PY_sf001</strain>
    </source>
</reference>
<keyword evidence="2 3" id="KW-0040">ANK repeat</keyword>
<feature type="compositionally biased region" description="Acidic residues" evidence="4">
    <location>
        <begin position="924"/>
        <end position="938"/>
    </location>
</feature>
<dbReference type="Gene3D" id="1.25.40.20">
    <property type="entry name" value="Ankyrin repeat-containing domain"/>
    <property type="match status" value="1"/>
</dbReference>
<evidence type="ECO:0000256" key="3">
    <source>
        <dbReference type="PROSITE-ProRule" id="PRU00023"/>
    </source>
</evidence>
<feature type="compositionally biased region" description="Basic residues" evidence="4">
    <location>
        <begin position="802"/>
        <end position="811"/>
    </location>
</feature>
<feature type="compositionally biased region" description="Polar residues" evidence="4">
    <location>
        <begin position="1022"/>
        <end position="1043"/>
    </location>
</feature>
<feature type="compositionally biased region" description="Polar residues" evidence="4">
    <location>
        <begin position="675"/>
        <end position="691"/>
    </location>
</feature>